<comment type="caution">
    <text evidence="1">The sequence shown here is derived from an EMBL/GenBank/DDBJ whole genome shotgun (WGS) entry which is preliminary data.</text>
</comment>
<evidence type="ECO:0000313" key="2">
    <source>
        <dbReference type="Proteomes" id="UP000777265"/>
    </source>
</evidence>
<gene>
    <name evidence="1" type="ORF">GXY80_03600</name>
</gene>
<reference evidence="1" key="2">
    <citation type="submission" date="2020-01" db="EMBL/GenBank/DDBJ databases">
        <authorList>
            <person name="Campanaro S."/>
        </authorList>
    </citation>
    <scope>NUCLEOTIDE SEQUENCE</scope>
    <source>
        <strain evidence="1">AS06rmzACSIP_7</strain>
    </source>
</reference>
<dbReference type="AlphaFoldDB" id="A0A971M2E5"/>
<proteinExistence type="predicted"/>
<reference evidence="1" key="1">
    <citation type="journal article" date="2020" name="Biotechnol. Biofuels">
        <title>New insights from the biogas microbiome by comprehensive genome-resolved metagenomics of nearly 1600 species originating from multiple anaerobic digesters.</title>
        <authorList>
            <person name="Campanaro S."/>
            <person name="Treu L."/>
            <person name="Rodriguez-R L.M."/>
            <person name="Kovalovszki A."/>
            <person name="Ziels R.M."/>
            <person name="Maus I."/>
            <person name="Zhu X."/>
            <person name="Kougias P.G."/>
            <person name="Basile A."/>
            <person name="Luo G."/>
            <person name="Schluter A."/>
            <person name="Konstantinidis K.T."/>
            <person name="Angelidaki I."/>
        </authorList>
    </citation>
    <scope>NUCLEOTIDE SEQUENCE</scope>
    <source>
        <strain evidence="1">AS06rmzACSIP_7</strain>
    </source>
</reference>
<protein>
    <submittedName>
        <fullName evidence="1">Uncharacterized protein</fullName>
    </submittedName>
</protein>
<evidence type="ECO:0000313" key="1">
    <source>
        <dbReference type="EMBL" id="NLW34555.1"/>
    </source>
</evidence>
<organism evidence="1 2">
    <name type="scientific">Syntrophorhabdus aromaticivorans</name>
    <dbReference type="NCBI Taxonomy" id="328301"/>
    <lineage>
        <taxon>Bacteria</taxon>
        <taxon>Pseudomonadati</taxon>
        <taxon>Thermodesulfobacteriota</taxon>
        <taxon>Syntrophorhabdia</taxon>
        <taxon>Syntrophorhabdales</taxon>
        <taxon>Syntrophorhabdaceae</taxon>
        <taxon>Syntrophorhabdus</taxon>
    </lineage>
</organism>
<accession>A0A971M2E5</accession>
<dbReference type="EMBL" id="JAAYEE010000065">
    <property type="protein sequence ID" value="NLW34555.1"/>
    <property type="molecule type" value="Genomic_DNA"/>
</dbReference>
<dbReference type="Proteomes" id="UP000777265">
    <property type="component" value="Unassembled WGS sequence"/>
</dbReference>
<sequence>MNTDDRISPLSTLLDEVFYKSSIQDMRKFYFSATKGEQMWFLLSDYYFGDDKPNKVITFSAMPSCPYILELQSAIKRVAPKDIKNTRSINADFVRLMNLLPLINIVFIFENKKHFIWDTIAEAKEEIGNHVEVLHTYIDYWRTTEPATIQRLNKITKNLRVLESLLASGKKLRIISAMFLISLLGGYVGSLICRETDLSSLVWFSDRDSTNEIGKNLIRDLFQISLIDVTKKNINFSFTSANSHSDEWYEEMTRVPDYITGAVSGFNFDENRAVDQKIAQMLGLHFKDNAKNTFLYRFKVDHERIRLQRMLIT</sequence>
<name>A0A971M2E5_9BACT</name>